<keyword evidence="2" id="KW-1185">Reference proteome</keyword>
<name>A0AAV7RP96_PLEWA</name>
<dbReference type="EMBL" id="JANPWB010000009">
    <property type="protein sequence ID" value="KAJ1154321.1"/>
    <property type="molecule type" value="Genomic_DNA"/>
</dbReference>
<comment type="caution">
    <text evidence="1">The sequence shown here is derived from an EMBL/GenBank/DDBJ whole genome shotgun (WGS) entry which is preliminary data.</text>
</comment>
<accession>A0AAV7RP96</accession>
<dbReference type="Proteomes" id="UP001066276">
    <property type="component" value="Chromosome 5"/>
</dbReference>
<evidence type="ECO:0000313" key="1">
    <source>
        <dbReference type="EMBL" id="KAJ1154321.1"/>
    </source>
</evidence>
<gene>
    <name evidence="1" type="ORF">NDU88_007074</name>
</gene>
<organism evidence="1 2">
    <name type="scientific">Pleurodeles waltl</name>
    <name type="common">Iberian ribbed newt</name>
    <dbReference type="NCBI Taxonomy" id="8319"/>
    <lineage>
        <taxon>Eukaryota</taxon>
        <taxon>Metazoa</taxon>
        <taxon>Chordata</taxon>
        <taxon>Craniata</taxon>
        <taxon>Vertebrata</taxon>
        <taxon>Euteleostomi</taxon>
        <taxon>Amphibia</taxon>
        <taxon>Batrachia</taxon>
        <taxon>Caudata</taxon>
        <taxon>Salamandroidea</taxon>
        <taxon>Salamandridae</taxon>
        <taxon>Pleurodelinae</taxon>
        <taxon>Pleurodeles</taxon>
    </lineage>
</organism>
<protein>
    <submittedName>
        <fullName evidence="1">Uncharacterized protein</fullName>
    </submittedName>
</protein>
<sequence>MAGCNGADGYLVGITLTPNSGILPIEGAPTSRKGQTETSMHRTCVCFTQTLNSDTMETAQRTRYTPMDIRDVALG</sequence>
<dbReference type="AlphaFoldDB" id="A0AAV7RP96"/>
<proteinExistence type="predicted"/>
<reference evidence="1" key="1">
    <citation type="journal article" date="2022" name="bioRxiv">
        <title>Sequencing and chromosome-scale assembly of the giantPleurodeles waltlgenome.</title>
        <authorList>
            <person name="Brown T."/>
            <person name="Elewa A."/>
            <person name="Iarovenko S."/>
            <person name="Subramanian E."/>
            <person name="Araus A.J."/>
            <person name="Petzold A."/>
            <person name="Susuki M."/>
            <person name="Suzuki K.-i.T."/>
            <person name="Hayashi T."/>
            <person name="Toyoda A."/>
            <person name="Oliveira C."/>
            <person name="Osipova E."/>
            <person name="Leigh N.D."/>
            <person name="Simon A."/>
            <person name="Yun M.H."/>
        </authorList>
    </citation>
    <scope>NUCLEOTIDE SEQUENCE</scope>
    <source>
        <strain evidence="1">20211129_DDA</strain>
        <tissue evidence="1">Liver</tissue>
    </source>
</reference>
<evidence type="ECO:0000313" key="2">
    <source>
        <dbReference type="Proteomes" id="UP001066276"/>
    </source>
</evidence>